<name>A0AAJ2NU94_ALKPS</name>
<keyword evidence="1" id="KW-0812">Transmembrane</keyword>
<gene>
    <name evidence="2" type="ORF">RYX45_24175</name>
</gene>
<proteinExistence type="predicted"/>
<feature type="transmembrane region" description="Helical" evidence="1">
    <location>
        <begin position="14"/>
        <end position="34"/>
    </location>
</feature>
<evidence type="ECO:0000313" key="2">
    <source>
        <dbReference type="EMBL" id="MDV2888262.1"/>
    </source>
</evidence>
<protein>
    <submittedName>
        <fullName evidence="2">Sodium-dependent transporter</fullName>
    </submittedName>
</protein>
<keyword evidence="1" id="KW-0472">Membrane</keyword>
<dbReference type="AlphaFoldDB" id="A0AAJ2NU94"/>
<accession>A0AAJ2NU94</accession>
<comment type="caution">
    <text evidence="2">The sequence shown here is derived from an EMBL/GenBank/DDBJ whole genome shotgun (WGS) entry which is preliminary data.</text>
</comment>
<evidence type="ECO:0000256" key="1">
    <source>
        <dbReference type="SAM" id="Phobius"/>
    </source>
</evidence>
<dbReference type="Proteomes" id="UP001285636">
    <property type="component" value="Unassembled WGS sequence"/>
</dbReference>
<feature type="non-terminal residue" evidence="2">
    <location>
        <position position="1"/>
    </location>
</feature>
<organism evidence="2 3">
    <name type="scientific">Alkalihalophilus pseudofirmus</name>
    <name type="common">Bacillus pseudofirmus</name>
    <dbReference type="NCBI Taxonomy" id="79885"/>
    <lineage>
        <taxon>Bacteria</taxon>
        <taxon>Bacillati</taxon>
        <taxon>Bacillota</taxon>
        <taxon>Bacilli</taxon>
        <taxon>Bacillales</taxon>
        <taxon>Bacillaceae</taxon>
        <taxon>Alkalihalophilus</taxon>
    </lineage>
</organism>
<keyword evidence="1" id="KW-1133">Transmembrane helix</keyword>
<evidence type="ECO:0000313" key="3">
    <source>
        <dbReference type="Proteomes" id="UP001285636"/>
    </source>
</evidence>
<sequence length="67" mass="7878">TWYPDTWWKPFEEANVGTIVFQLIIVFLIIPLMLRLKHKWRSSVVEEGMSESETYSNSTAQDIKEGM</sequence>
<reference evidence="2" key="1">
    <citation type="submission" date="2023-10" db="EMBL/GenBank/DDBJ databases">
        <title>Screening of Alkalihalophilus pseudofirmusBZ-TG-HK211 and Its Alleviation of Salt Stress on Rapeseed Growth.</title>
        <authorList>
            <person name="Zhao B."/>
            <person name="Guo T."/>
        </authorList>
    </citation>
    <scope>NUCLEOTIDE SEQUENCE</scope>
    <source>
        <strain evidence="2">BZ-TG-HK211</strain>
    </source>
</reference>
<dbReference type="EMBL" id="JAWJAY010001178">
    <property type="protein sequence ID" value="MDV2888262.1"/>
    <property type="molecule type" value="Genomic_DNA"/>
</dbReference>